<dbReference type="EMBL" id="CAKXAJ010009403">
    <property type="protein sequence ID" value="CAH2211180.1"/>
    <property type="molecule type" value="Genomic_DNA"/>
</dbReference>
<comment type="caution">
    <text evidence="1">The sequence shown here is derived from an EMBL/GenBank/DDBJ whole genome shotgun (WGS) entry which is preliminary data.</text>
</comment>
<organism evidence="1 2">
    <name type="scientific">Pararge aegeria aegeria</name>
    <dbReference type="NCBI Taxonomy" id="348720"/>
    <lineage>
        <taxon>Eukaryota</taxon>
        <taxon>Metazoa</taxon>
        <taxon>Ecdysozoa</taxon>
        <taxon>Arthropoda</taxon>
        <taxon>Hexapoda</taxon>
        <taxon>Insecta</taxon>
        <taxon>Pterygota</taxon>
        <taxon>Neoptera</taxon>
        <taxon>Endopterygota</taxon>
        <taxon>Lepidoptera</taxon>
        <taxon>Glossata</taxon>
        <taxon>Ditrysia</taxon>
        <taxon>Papilionoidea</taxon>
        <taxon>Nymphalidae</taxon>
        <taxon>Satyrinae</taxon>
        <taxon>Satyrini</taxon>
        <taxon>Parargina</taxon>
        <taxon>Pararge</taxon>
    </lineage>
</organism>
<accession>A0A8S4QJZ0</accession>
<protein>
    <submittedName>
        <fullName evidence="1">Jg20099 protein</fullName>
    </submittedName>
</protein>
<gene>
    <name evidence="1" type="primary">jg20099</name>
    <name evidence="1" type="ORF">PAEG_LOCUS3017</name>
</gene>
<evidence type="ECO:0000313" key="2">
    <source>
        <dbReference type="Proteomes" id="UP000838756"/>
    </source>
</evidence>
<dbReference type="AlphaFoldDB" id="A0A8S4QJZ0"/>
<reference evidence="1" key="1">
    <citation type="submission" date="2022-03" db="EMBL/GenBank/DDBJ databases">
        <authorList>
            <person name="Lindestad O."/>
        </authorList>
    </citation>
    <scope>NUCLEOTIDE SEQUENCE</scope>
</reference>
<keyword evidence="2" id="KW-1185">Reference proteome</keyword>
<name>A0A8S4QJZ0_9NEOP</name>
<evidence type="ECO:0000313" key="1">
    <source>
        <dbReference type="EMBL" id="CAH2211180.1"/>
    </source>
</evidence>
<sequence>MNRLIQQLFWKLRSSLPYPSVPEDQIFELCLLVAKQQNRWTLGSQGAVLTQYAPVRTAVVDPNDNIKIIAGSLEDRGLCNPQQNTSQMSSRGRQSVDMMMTHNDGEGAVIA</sequence>
<dbReference type="Proteomes" id="UP000838756">
    <property type="component" value="Unassembled WGS sequence"/>
</dbReference>
<proteinExistence type="predicted"/>